<dbReference type="NCBIfam" id="NF037979">
    <property type="entry name" value="Na_transp"/>
    <property type="match status" value="1"/>
</dbReference>
<dbReference type="PROSITE" id="PS50267">
    <property type="entry name" value="NA_NEUROTRAN_SYMP_3"/>
    <property type="match status" value="1"/>
</dbReference>
<keyword evidence="5 7" id="KW-0472">Membrane</keyword>
<keyword evidence="2 6" id="KW-0813">Transport</keyword>
<name>A0A3S5F9W5_9NEIS</name>
<dbReference type="RefSeq" id="WP_193777303.1">
    <property type="nucleotide sequence ID" value="NZ_CAUJRG010000015.1"/>
</dbReference>
<evidence type="ECO:0000256" key="3">
    <source>
        <dbReference type="ARBA" id="ARBA00022692"/>
    </source>
</evidence>
<dbReference type="PROSITE" id="PS00610">
    <property type="entry name" value="NA_NEUROTRAN_SYMP_1"/>
    <property type="match status" value="1"/>
</dbReference>
<evidence type="ECO:0000256" key="1">
    <source>
        <dbReference type="ARBA" id="ARBA00004141"/>
    </source>
</evidence>
<comment type="subcellular location">
    <subcellularLocation>
        <location evidence="1">Membrane</location>
        <topology evidence="1">Multi-pass membrane protein</topology>
    </subcellularLocation>
</comment>
<accession>A0A3S5F9W5</accession>
<evidence type="ECO:0000256" key="5">
    <source>
        <dbReference type="ARBA" id="ARBA00023136"/>
    </source>
</evidence>
<dbReference type="GO" id="GO:0016020">
    <property type="term" value="C:membrane"/>
    <property type="evidence" value="ECO:0007669"/>
    <property type="project" value="UniProtKB-SubCell"/>
</dbReference>
<keyword evidence="6" id="KW-0769">Symport</keyword>
<feature type="transmembrane region" description="Helical" evidence="7">
    <location>
        <begin position="142"/>
        <end position="161"/>
    </location>
</feature>
<evidence type="ECO:0000256" key="4">
    <source>
        <dbReference type="ARBA" id="ARBA00022989"/>
    </source>
</evidence>
<dbReference type="EMBL" id="LR134533">
    <property type="protein sequence ID" value="VEJ52094.1"/>
    <property type="molecule type" value="Genomic_DNA"/>
</dbReference>
<evidence type="ECO:0000256" key="6">
    <source>
        <dbReference type="RuleBase" id="RU003732"/>
    </source>
</evidence>
<feature type="transmembrane region" description="Helical" evidence="7">
    <location>
        <begin position="341"/>
        <end position="361"/>
    </location>
</feature>
<keyword evidence="3 6" id="KW-0812">Transmembrane</keyword>
<reference evidence="8 9" key="1">
    <citation type="submission" date="2018-12" db="EMBL/GenBank/DDBJ databases">
        <authorList>
            <consortium name="Pathogen Informatics"/>
        </authorList>
    </citation>
    <scope>NUCLEOTIDE SEQUENCE [LARGE SCALE GENOMIC DNA]</scope>
    <source>
        <strain evidence="8 9">NCTC12742</strain>
    </source>
</reference>
<evidence type="ECO:0000313" key="9">
    <source>
        <dbReference type="Proteomes" id="UP000272771"/>
    </source>
</evidence>
<keyword evidence="4 7" id="KW-1133">Transmembrane helix</keyword>
<gene>
    <name evidence="8" type="ORF">NCTC12742_02008</name>
</gene>
<evidence type="ECO:0000313" key="8">
    <source>
        <dbReference type="EMBL" id="VEJ52094.1"/>
    </source>
</evidence>
<comment type="similarity">
    <text evidence="6">Belongs to the sodium:neurotransmitter symporter (SNF) (TC 2.A.22) family.</text>
</comment>
<dbReference type="PANTHER" id="PTHR42948">
    <property type="entry name" value="TRANSPORTER"/>
    <property type="match status" value="1"/>
</dbReference>
<dbReference type="GO" id="GO:0015293">
    <property type="term" value="F:symporter activity"/>
    <property type="evidence" value="ECO:0007669"/>
    <property type="project" value="UniProtKB-KW"/>
</dbReference>
<dbReference type="InterPro" id="IPR000175">
    <property type="entry name" value="Na/ntran_symport"/>
</dbReference>
<feature type="transmembrane region" description="Helical" evidence="7">
    <location>
        <begin position="251"/>
        <end position="275"/>
    </location>
</feature>
<sequence length="445" mass="48593">MKTSASWSSRIGFILSAAGSAIGLGAIWKFPYTAGTNGGAVFFLLFLLFTVLIGLPVLLAEFYIGRKSGKNAVDAFKTLAPGSLWHWVGRLGVLACFILLSFYSVVGGWVLNYVVHAFSGSVDAGTDFGALFGQTIADPRGVLFYQGLFMLMTVWVVRSGISGGIEKANKYLMPALFILFLVLVVRSVSLPGAMAGVEFLLKPDWHYFNPQTMLVALGQAFFALSLGVSAMITYAAYLGEKQDVFRSANSVMWLNLLVSLLAGLVIFPAVFAFGFKPDQGPGLIFVVLPAVFQHIPFGEVLFAVFMVLVSFATLTSAFAMLETVIAAVIRNDESKRRSRTWQIGLAIFLVGIPSALSFGVMQDFTVFGKTVFDLWDYLITAWIMPVGALCISLFVAWVQDRHTVINHMRSGSTMPALVPQLWYNALRYLTPIAIVLVFANTLGWI</sequence>
<evidence type="ECO:0000256" key="7">
    <source>
        <dbReference type="SAM" id="Phobius"/>
    </source>
</evidence>
<proteinExistence type="inferred from homology"/>
<organism evidence="8 9">
    <name type="scientific">Neisseria weaveri</name>
    <dbReference type="NCBI Taxonomy" id="28091"/>
    <lineage>
        <taxon>Bacteria</taxon>
        <taxon>Pseudomonadati</taxon>
        <taxon>Pseudomonadota</taxon>
        <taxon>Betaproteobacteria</taxon>
        <taxon>Neisseriales</taxon>
        <taxon>Neisseriaceae</taxon>
        <taxon>Neisseria</taxon>
    </lineage>
</organism>
<protein>
    <recommendedName>
        <fullName evidence="6">Transporter</fullName>
    </recommendedName>
</protein>
<feature type="transmembrane region" description="Helical" evidence="7">
    <location>
        <begin position="214"/>
        <end position="239"/>
    </location>
</feature>
<feature type="transmembrane region" description="Helical" evidence="7">
    <location>
        <begin position="84"/>
        <end position="106"/>
    </location>
</feature>
<feature type="transmembrane region" description="Helical" evidence="7">
    <location>
        <begin position="173"/>
        <end position="194"/>
    </location>
</feature>
<dbReference type="AlphaFoldDB" id="A0A3S5F9W5"/>
<dbReference type="CDD" id="cd10336">
    <property type="entry name" value="SLC6sbd_Tyt1-Like"/>
    <property type="match status" value="1"/>
</dbReference>
<dbReference type="Pfam" id="PF00209">
    <property type="entry name" value="SNF"/>
    <property type="match status" value="2"/>
</dbReference>
<feature type="transmembrane region" description="Helical" evidence="7">
    <location>
        <begin position="40"/>
        <end position="64"/>
    </location>
</feature>
<keyword evidence="9" id="KW-1185">Reference proteome</keyword>
<feature type="transmembrane region" description="Helical" evidence="7">
    <location>
        <begin position="300"/>
        <end position="329"/>
    </location>
</feature>
<feature type="transmembrane region" description="Helical" evidence="7">
    <location>
        <begin position="381"/>
        <end position="400"/>
    </location>
</feature>
<dbReference type="InterPro" id="IPR037272">
    <property type="entry name" value="SNS_sf"/>
</dbReference>
<feature type="transmembrane region" description="Helical" evidence="7">
    <location>
        <begin position="7"/>
        <end position="28"/>
    </location>
</feature>
<dbReference type="Proteomes" id="UP000272771">
    <property type="component" value="Chromosome"/>
</dbReference>
<feature type="transmembrane region" description="Helical" evidence="7">
    <location>
        <begin position="421"/>
        <end position="442"/>
    </location>
</feature>
<dbReference type="PANTHER" id="PTHR42948:SF1">
    <property type="entry name" value="TRANSPORTER"/>
    <property type="match status" value="1"/>
</dbReference>
<dbReference type="PRINTS" id="PR00176">
    <property type="entry name" value="NANEUSMPORT"/>
</dbReference>
<dbReference type="SUPFAM" id="SSF161070">
    <property type="entry name" value="SNF-like"/>
    <property type="match status" value="1"/>
</dbReference>
<evidence type="ECO:0000256" key="2">
    <source>
        <dbReference type="ARBA" id="ARBA00022448"/>
    </source>
</evidence>
<dbReference type="InterPro" id="IPR047218">
    <property type="entry name" value="YocR/YhdH-like"/>
</dbReference>